<dbReference type="GO" id="GO:0050560">
    <property type="term" value="F:aspartate-tRNA(Asn) ligase activity"/>
    <property type="evidence" value="ECO:0007669"/>
    <property type="project" value="UniProtKB-EC"/>
</dbReference>
<evidence type="ECO:0000256" key="4">
    <source>
        <dbReference type="ARBA" id="ARBA00022840"/>
    </source>
</evidence>
<dbReference type="Gene3D" id="3.30.930.10">
    <property type="entry name" value="Bira Bifunctional Protein, Domain 2"/>
    <property type="match status" value="1"/>
</dbReference>
<dbReference type="GO" id="GO:0006422">
    <property type="term" value="P:aspartyl-tRNA aminoacylation"/>
    <property type="evidence" value="ECO:0007669"/>
    <property type="project" value="UniProtKB-UniRule"/>
</dbReference>
<dbReference type="GO" id="GO:0003676">
    <property type="term" value="F:nucleic acid binding"/>
    <property type="evidence" value="ECO:0007669"/>
    <property type="project" value="InterPro"/>
</dbReference>
<evidence type="ECO:0000256" key="5">
    <source>
        <dbReference type="ARBA" id="ARBA00022917"/>
    </source>
</evidence>
<evidence type="ECO:0000259" key="8">
    <source>
        <dbReference type="PROSITE" id="PS50862"/>
    </source>
</evidence>
<keyword evidence="4 7" id="KW-0067">ATP-binding</keyword>
<comment type="catalytic activity">
    <reaction evidence="7">
        <text>tRNA(Asx) + L-aspartate + ATP = L-aspartyl-tRNA(Asx) + AMP + diphosphate</text>
        <dbReference type="Rhea" id="RHEA:18349"/>
        <dbReference type="Rhea" id="RHEA-COMP:9710"/>
        <dbReference type="Rhea" id="RHEA-COMP:9711"/>
        <dbReference type="ChEBI" id="CHEBI:29991"/>
        <dbReference type="ChEBI" id="CHEBI:30616"/>
        <dbReference type="ChEBI" id="CHEBI:33019"/>
        <dbReference type="ChEBI" id="CHEBI:78442"/>
        <dbReference type="ChEBI" id="CHEBI:78516"/>
        <dbReference type="ChEBI" id="CHEBI:456215"/>
        <dbReference type="EC" id="6.1.1.23"/>
    </reaction>
</comment>
<sequence>MLRTHTCGELTKNAIGKTVTLAGWVNARRDHGGLIFIDIRDRYGITQCTFDPQKNDAAWKIAETARDEYVLQITGKITARPSEMVNKNLATGEIELVAESITILTKSKTPPFDLHKGDETNENLRLKYRFLDLRRPELQKMLATRDEMMTRIREYMHRHNFIEVQTPILANSSPEGARDWLVPSRLYPGKFYALPQAPQQFKQLLMVAGIDRYFQIAPCFRDEDPRMDRHYGEFYQLDMEMSFVDQEDVFAIMEPLMIELTETFSKKNVVAKPFPRIPWRQAMECYGSDKPDLRFDFPITPITVVVKNSGFRVFDKARDAGGVVHALKIEGARFSRADIDTLTELAKSKGASGLAYIIMEDAPKSPILKFLSQEMITGILTAVGGCKNGDIVFFGAGEWEMVCKSLGAVRDECGRRLGLKDPLKAAWCWITDFPMYQPSELEPGKIDFAHNPFSMPQGGLETLKTKPPIEILAHQYDLVCNGFEITSGAIRNHNPETMYKAFEIAGYSREEVNTKFGHMIRAFEYGAPPHGGNAPGIDRLLMVLLDATSIRDIYAFPKDGQGRDVMLDAPSEIEEKQLKELHIKITTNN</sequence>
<dbReference type="Pfam" id="PF00152">
    <property type="entry name" value="tRNA-synt_2"/>
    <property type="match status" value="1"/>
</dbReference>
<dbReference type="SUPFAM" id="SSF55261">
    <property type="entry name" value="GAD domain-like"/>
    <property type="match status" value="1"/>
</dbReference>
<evidence type="ECO:0000313" key="9">
    <source>
        <dbReference type="EMBL" id="OGY72206.1"/>
    </source>
</evidence>
<name>A0A1G2A6V1_9BACT</name>
<dbReference type="InterPro" id="IPR006195">
    <property type="entry name" value="aa-tRNA-synth_II"/>
</dbReference>
<dbReference type="InterPro" id="IPR004364">
    <property type="entry name" value="Aa-tRNA-synt_II"/>
</dbReference>
<dbReference type="EMBL" id="MHJU01000041">
    <property type="protein sequence ID" value="OGY72206.1"/>
    <property type="molecule type" value="Genomic_DNA"/>
</dbReference>
<feature type="binding site" evidence="7">
    <location>
        <begin position="536"/>
        <end position="539"/>
    </location>
    <ligand>
        <name>ATP</name>
        <dbReference type="ChEBI" id="CHEBI:30616"/>
    </ligand>
</feature>
<comment type="function">
    <text evidence="7">Aspartyl-tRNA synthetase with relaxed tRNA specificity since it is able to aspartylate not only its cognate tRNA(Asp) but also tRNA(Asn). Reaction proceeds in two steps: L-aspartate is first activated by ATP to form Asp-AMP and then transferred to the acceptor end of tRNA(Asp/Asn).</text>
</comment>
<feature type="binding site" evidence="7">
    <location>
        <position position="175"/>
    </location>
    <ligand>
        <name>L-aspartate</name>
        <dbReference type="ChEBI" id="CHEBI:29991"/>
    </ligand>
</feature>
<dbReference type="InterPro" id="IPR004115">
    <property type="entry name" value="GAD-like_sf"/>
</dbReference>
<feature type="site" description="Important for tRNA non-discrimination" evidence="7">
    <location>
        <position position="31"/>
    </location>
</feature>
<dbReference type="InterPro" id="IPR004524">
    <property type="entry name" value="Asp-tRNA-ligase_1"/>
</dbReference>
<dbReference type="NCBIfam" id="NF001750">
    <property type="entry name" value="PRK00476.1"/>
    <property type="match status" value="1"/>
</dbReference>
<keyword evidence="6 7" id="KW-0030">Aminoacyl-tRNA synthetase</keyword>
<dbReference type="PRINTS" id="PR01042">
    <property type="entry name" value="TRNASYNTHASP"/>
</dbReference>
<dbReference type="InterPro" id="IPR029351">
    <property type="entry name" value="GAD_dom"/>
</dbReference>
<comment type="subunit">
    <text evidence="7">Homodimer.</text>
</comment>
<keyword evidence="5 7" id="KW-0648">Protein biosynthesis</keyword>
<evidence type="ECO:0000256" key="2">
    <source>
        <dbReference type="ARBA" id="ARBA00022598"/>
    </source>
</evidence>
<dbReference type="HAMAP" id="MF_00044">
    <property type="entry name" value="Asp_tRNA_synth_type1"/>
    <property type="match status" value="1"/>
</dbReference>
<dbReference type="GO" id="GO:0005524">
    <property type="term" value="F:ATP binding"/>
    <property type="evidence" value="ECO:0007669"/>
    <property type="project" value="UniProtKB-UniRule"/>
</dbReference>
<feature type="binding site" evidence="7">
    <location>
        <position position="450"/>
    </location>
    <ligand>
        <name>L-aspartate</name>
        <dbReference type="ChEBI" id="CHEBI:29991"/>
    </ligand>
</feature>
<dbReference type="PROSITE" id="PS50862">
    <property type="entry name" value="AA_TRNA_LIGASE_II"/>
    <property type="match status" value="1"/>
</dbReference>
<dbReference type="GO" id="GO:0005737">
    <property type="term" value="C:cytoplasm"/>
    <property type="evidence" value="ECO:0007669"/>
    <property type="project" value="UniProtKB-SubCell"/>
</dbReference>
<feature type="binding site" evidence="7">
    <location>
        <position position="491"/>
    </location>
    <ligand>
        <name>L-aspartate</name>
        <dbReference type="ChEBI" id="CHEBI:29991"/>
    </ligand>
</feature>
<evidence type="ECO:0000256" key="3">
    <source>
        <dbReference type="ARBA" id="ARBA00022741"/>
    </source>
</evidence>
<comment type="similarity">
    <text evidence="1 7">Belongs to the class-II aminoacyl-tRNA synthetase family. Type 1 subfamily.</text>
</comment>
<dbReference type="Gene3D" id="3.30.1360.30">
    <property type="entry name" value="GAD-like domain"/>
    <property type="match status" value="1"/>
</dbReference>
<dbReference type="NCBIfam" id="TIGR00459">
    <property type="entry name" value="aspS_bact"/>
    <property type="match status" value="1"/>
</dbReference>
<dbReference type="EC" id="6.1.1.23" evidence="7"/>
<feature type="binding site" evidence="7">
    <location>
        <begin position="221"/>
        <end position="223"/>
    </location>
    <ligand>
        <name>ATP</name>
        <dbReference type="ChEBI" id="CHEBI:30616"/>
    </ligand>
</feature>
<dbReference type="PANTHER" id="PTHR22594">
    <property type="entry name" value="ASPARTYL/LYSYL-TRNA SYNTHETASE"/>
    <property type="match status" value="1"/>
</dbReference>
<dbReference type="InterPro" id="IPR012340">
    <property type="entry name" value="NA-bd_OB-fold"/>
</dbReference>
<comment type="caution">
    <text evidence="7">Lacks conserved residue(s) required for the propagation of feature annotation.</text>
</comment>
<dbReference type="GO" id="GO:0004815">
    <property type="term" value="F:aspartate-tRNA ligase activity"/>
    <property type="evidence" value="ECO:0007669"/>
    <property type="project" value="UniProtKB-UniRule"/>
</dbReference>
<dbReference type="AlphaFoldDB" id="A0A1G2A6V1"/>
<dbReference type="Proteomes" id="UP000178315">
    <property type="component" value="Unassembled WGS sequence"/>
</dbReference>
<dbReference type="PANTHER" id="PTHR22594:SF5">
    <property type="entry name" value="ASPARTATE--TRNA LIGASE, MITOCHONDRIAL"/>
    <property type="match status" value="1"/>
</dbReference>
<keyword evidence="2 7" id="KW-0436">Ligase</keyword>
<dbReference type="Pfam" id="PF02938">
    <property type="entry name" value="GAD"/>
    <property type="match status" value="1"/>
</dbReference>
<comment type="subcellular location">
    <subcellularLocation>
        <location evidence="7">Cytoplasm</location>
    </subcellularLocation>
</comment>
<dbReference type="Gene3D" id="2.40.50.140">
    <property type="entry name" value="Nucleic acid-binding proteins"/>
    <property type="match status" value="1"/>
</dbReference>
<reference evidence="9 10" key="1">
    <citation type="journal article" date="2016" name="Nat. Commun.">
        <title>Thousands of microbial genomes shed light on interconnected biogeochemical processes in an aquifer system.</title>
        <authorList>
            <person name="Anantharaman K."/>
            <person name="Brown C.T."/>
            <person name="Hug L.A."/>
            <person name="Sharon I."/>
            <person name="Castelle C.J."/>
            <person name="Probst A.J."/>
            <person name="Thomas B.C."/>
            <person name="Singh A."/>
            <person name="Wilkins M.J."/>
            <person name="Karaoz U."/>
            <person name="Brodie E.L."/>
            <person name="Williams K.H."/>
            <person name="Hubbard S.S."/>
            <person name="Banfield J.F."/>
        </authorList>
    </citation>
    <scope>NUCLEOTIDE SEQUENCE [LARGE SCALE GENOMIC DNA]</scope>
</reference>
<keyword evidence="7" id="KW-0963">Cytoplasm</keyword>
<gene>
    <name evidence="7" type="primary">aspS</name>
    <name evidence="9" type="ORF">A3H61_05470</name>
</gene>
<comment type="caution">
    <text evidence="9">The sequence shown here is derived from an EMBL/GenBank/DDBJ whole genome shotgun (WGS) entry which is preliminary data.</text>
</comment>
<evidence type="ECO:0000256" key="1">
    <source>
        <dbReference type="ARBA" id="ARBA00006303"/>
    </source>
</evidence>
<accession>A0A1G2A6V1</accession>
<evidence type="ECO:0000313" key="10">
    <source>
        <dbReference type="Proteomes" id="UP000178315"/>
    </source>
</evidence>
<dbReference type="InterPro" id="IPR047089">
    <property type="entry name" value="Asp-tRNA-ligase_1_N"/>
</dbReference>
<feature type="binding site" evidence="7">
    <location>
        <position position="221"/>
    </location>
    <ligand>
        <name>L-aspartate</name>
        <dbReference type="ChEBI" id="CHEBI:29991"/>
    </ligand>
</feature>
<dbReference type="CDD" id="cd04317">
    <property type="entry name" value="EcAspRS_like_N"/>
    <property type="match status" value="1"/>
</dbReference>
<feature type="region of interest" description="Aspartate" evidence="7">
    <location>
        <begin position="199"/>
        <end position="202"/>
    </location>
</feature>
<keyword evidence="3 7" id="KW-0547">Nucleotide-binding</keyword>
<dbReference type="InterPro" id="IPR002312">
    <property type="entry name" value="Asp/Asn-tRNA-synth_IIb"/>
</dbReference>
<dbReference type="SUPFAM" id="SSF50249">
    <property type="entry name" value="Nucleic acid-binding proteins"/>
    <property type="match status" value="1"/>
</dbReference>
<dbReference type="SUPFAM" id="SSF55681">
    <property type="entry name" value="Class II aaRS and biotin synthetases"/>
    <property type="match status" value="1"/>
</dbReference>
<dbReference type="InterPro" id="IPR004365">
    <property type="entry name" value="NA-bd_OB_tRNA"/>
</dbReference>
<feature type="domain" description="Aminoacyl-transfer RNA synthetases class-II family profile" evidence="8">
    <location>
        <begin position="145"/>
        <end position="570"/>
    </location>
</feature>
<evidence type="ECO:0000256" key="6">
    <source>
        <dbReference type="ARBA" id="ARBA00023146"/>
    </source>
</evidence>
<protein>
    <recommendedName>
        <fullName evidence="7">Aspartate--tRNA(Asp/Asn) ligase</fullName>
        <ecNumber evidence="7">6.1.1.23</ecNumber>
    </recommendedName>
    <alternativeName>
        <fullName evidence="7">Aspartyl-tRNA synthetase</fullName>
        <shortName evidence="7">AspRS</shortName>
    </alternativeName>
    <alternativeName>
        <fullName evidence="7">Non-discriminating aspartyl-tRNA synthetase</fullName>
        <shortName evidence="7">ND-AspRS</shortName>
    </alternativeName>
</protein>
<dbReference type="InterPro" id="IPR045864">
    <property type="entry name" value="aa-tRNA-synth_II/BPL/LPL"/>
</dbReference>
<organism evidence="9 10">
    <name type="scientific">Candidatus Jacksonbacteria bacterium RIFCSPLOWO2_02_FULL_44_20</name>
    <dbReference type="NCBI Taxonomy" id="1798460"/>
    <lineage>
        <taxon>Bacteria</taxon>
        <taxon>Candidatus Jacksoniibacteriota</taxon>
    </lineage>
</organism>
<feature type="binding site" evidence="7">
    <location>
        <position position="484"/>
    </location>
    <ligand>
        <name>ATP</name>
        <dbReference type="ChEBI" id="CHEBI:30616"/>
    </ligand>
</feature>
<proteinExistence type="inferred from homology"/>
<dbReference type="Pfam" id="PF01336">
    <property type="entry name" value="tRNA_anti-codon"/>
    <property type="match status" value="1"/>
</dbReference>
<evidence type="ECO:0000256" key="7">
    <source>
        <dbReference type="HAMAP-Rule" id="MF_00044"/>
    </source>
</evidence>